<evidence type="ECO:0000259" key="15">
    <source>
        <dbReference type="Pfam" id="PF07715"/>
    </source>
</evidence>
<evidence type="ECO:0000256" key="6">
    <source>
        <dbReference type="ARBA" id="ARBA00023004"/>
    </source>
</evidence>
<evidence type="ECO:0000259" key="14">
    <source>
        <dbReference type="Pfam" id="PF00593"/>
    </source>
</evidence>
<feature type="signal peptide" evidence="13">
    <location>
        <begin position="1"/>
        <end position="25"/>
    </location>
</feature>
<evidence type="ECO:0000313" key="17">
    <source>
        <dbReference type="Proteomes" id="UP000555448"/>
    </source>
</evidence>
<dbReference type="Pfam" id="PF00593">
    <property type="entry name" value="TonB_dep_Rec_b-barrel"/>
    <property type="match status" value="1"/>
</dbReference>
<protein>
    <submittedName>
        <fullName evidence="16">Outer membrane receptor protein involved in Fe transport</fullName>
    </submittedName>
</protein>
<dbReference type="InterPro" id="IPR036942">
    <property type="entry name" value="Beta-barrel_TonB_sf"/>
</dbReference>
<dbReference type="EMBL" id="JACHLR010000004">
    <property type="protein sequence ID" value="MBB4857948.1"/>
    <property type="molecule type" value="Genomic_DNA"/>
</dbReference>
<keyword evidence="7" id="KW-0406">Ion transport</keyword>
<dbReference type="GO" id="GO:0009279">
    <property type="term" value="C:cell outer membrane"/>
    <property type="evidence" value="ECO:0007669"/>
    <property type="project" value="UniProtKB-SubCell"/>
</dbReference>
<organism evidence="16 17">
    <name type="scientific">Novosphingobium chloroacetimidivorans</name>
    <dbReference type="NCBI Taxonomy" id="1428314"/>
    <lineage>
        <taxon>Bacteria</taxon>
        <taxon>Pseudomonadati</taxon>
        <taxon>Pseudomonadota</taxon>
        <taxon>Alphaproteobacteria</taxon>
        <taxon>Sphingomonadales</taxon>
        <taxon>Sphingomonadaceae</taxon>
        <taxon>Novosphingobium</taxon>
    </lineage>
</organism>
<keyword evidence="8 12" id="KW-0798">TonB box</keyword>
<dbReference type="PANTHER" id="PTHR32552:SF81">
    <property type="entry name" value="TONB-DEPENDENT OUTER MEMBRANE RECEPTOR"/>
    <property type="match status" value="1"/>
</dbReference>
<keyword evidence="4" id="KW-0410">Iron transport</keyword>
<evidence type="ECO:0000256" key="2">
    <source>
        <dbReference type="ARBA" id="ARBA00022448"/>
    </source>
</evidence>
<keyword evidence="13" id="KW-0732">Signal</keyword>
<evidence type="ECO:0000256" key="5">
    <source>
        <dbReference type="ARBA" id="ARBA00022692"/>
    </source>
</evidence>
<proteinExistence type="inferred from homology"/>
<comment type="subcellular location">
    <subcellularLocation>
        <location evidence="1 11">Cell outer membrane</location>
        <topology evidence="1 11">Multi-pass membrane protein</topology>
    </subcellularLocation>
</comment>
<evidence type="ECO:0000256" key="3">
    <source>
        <dbReference type="ARBA" id="ARBA00022452"/>
    </source>
</evidence>
<dbReference type="InterPro" id="IPR012910">
    <property type="entry name" value="Plug_dom"/>
</dbReference>
<dbReference type="Pfam" id="PF07715">
    <property type="entry name" value="Plug"/>
    <property type="match status" value="1"/>
</dbReference>
<accession>A0A7W7NUX0</accession>
<dbReference type="AlphaFoldDB" id="A0A7W7NUX0"/>
<comment type="similarity">
    <text evidence="11 12">Belongs to the TonB-dependent receptor family.</text>
</comment>
<feature type="domain" description="TonB-dependent receptor-like beta-barrel" evidence="14">
    <location>
        <begin position="307"/>
        <end position="721"/>
    </location>
</feature>
<keyword evidence="9 11" id="KW-0472">Membrane</keyword>
<evidence type="ECO:0000256" key="11">
    <source>
        <dbReference type="PROSITE-ProRule" id="PRU01360"/>
    </source>
</evidence>
<evidence type="ECO:0000256" key="8">
    <source>
        <dbReference type="ARBA" id="ARBA00023077"/>
    </source>
</evidence>
<dbReference type="InterPro" id="IPR000531">
    <property type="entry name" value="Beta-barrel_TonB"/>
</dbReference>
<gene>
    <name evidence="16" type="ORF">HNO88_001262</name>
</gene>
<evidence type="ECO:0000256" key="13">
    <source>
        <dbReference type="SAM" id="SignalP"/>
    </source>
</evidence>
<evidence type="ECO:0000313" key="16">
    <source>
        <dbReference type="EMBL" id="MBB4857948.1"/>
    </source>
</evidence>
<dbReference type="GO" id="GO:0006826">
    <property type="term" value="P:iron ion transport"/>
    <property type="evidence" value="ECO:0007669"/>
    <property type="project" value="UniProtKB-KW"/>
</dbReference>
<dbReference type="Gene3D" id="2.40.170.20">
    <property type="entry name" value="TonB-dependent receptor, beta-barrel domain"/>
    <property type="match status" value="1"/>
</dbReference>
<keyword evidence="2 11" id="KW-0813">Transport</keyword>
<evidence type="ECO:0000256" key="1">
    <source>
        <dbReference type="ARBA" id="ARBA00004571"/>
    </source>
</evidence>
<dbReference type="PROSITE" id="PS52016">
    <property type="entry name" value="TONB_DEPENDENT_REC_3"/>
    <property type="match status" value="1"/>
</dbReference>
<sequence length="757" mass="81018">MTRLDRVISTSLFALMVGVSGSAHAQDASRANDTGASAGTGEEIIVTAQKRQQRQIDVPLAISTIGSETLTSQNLNRISDYFDRIPGLQFSGPRIAALSLRGVTTGAASSPTLAVLVDDVQFGGSTDGGQTPIPDFDGSTLQRIEVLRGPQGTLYGASSLGGLIKYVLKEPSLDKLSGRVEVGGTHISHGNEGWVARGSVNAPLTDWLAVTASGFYRDDAAWLDNVNARARDARDTNTRKVWGGRAAALIQPAPNLKFVLSGLYQKQKAINSDLSTSSGGVPICRACQTDPTARVTTDPVFGDLTLNSLDSFNNAKYQMYSARGEWDLDQVKLTSITAWSRSDNSLSNDVTSTFRPLFLRPFSYGAAYAGGSVTIDNADYTHKFSQELRATGTVGIVDWLVGGFYTVEHSGVDQSLTLADASGGQAVVPYIAEGPDKYREYAGFADATVHLTDKFEVQFGGRYAQNKRTSSSAQITTPQAAVFFGPSSVTAANSKDNAFTWLISPTYHFSRDIMVYARIATGYRPGGPNIDTTVTSSYGPDRVTNYEVGFKGVVVPGVLTIDTALFQIDWKNIQLGGTAESGLTFTANGDTARSRGWEFSANLTPWQGMTVSGNFALTDAELTATLVDLGEGSLVGRSGTDLPFTAKFTTSVSADQTLPLNDRLTATLGASFTHVGDRPGGLVSNLATRPRLEIPGYSTVDLRAGLDFDQVWSLSVYVRNVFDKRGVTFINDRNGTSTPNALYVMPRSFGLTVARDF</sequence>
<dbReference type="Proteomes" id="UP000555448">
    <property type="component" value="Unassembled WGS sequence"/>
</dbReference>
<dbReference type="RefSeq" id="WP_184243218.1">
    <property type="nucleotide sequence ID" value="NZ_JACHLR010000004.1"/>
</dbReference>
<dbReference type="SUPFAM" id="SSF56935">
    <property type="entry name" value="Porins"/>
    <property type="match status" value="1"/>
</dbReference>
<reference evidence="16 17" key="1">
    <citation type="submission" date="2020-08" db="EMBL/GenBank/DDBJ databases">
        <title>Functional genomics of gut bacteria from endangered species of beetles.</title>
        <authorList>
            <person name="Carlos-Shanley C."/>
        </authorList>
    </citation>
    <scope>NUCLEOTIDE SEQUENCE [LARGE SCALE GENOMIC DNA]</scope>
    <source>
        <strain evidence="16 17">S00245</strain>
    </source>
</reference>
<keyword evidence="16" id="KW-0675">Receptor</keyword>
<keyword evidence="6" id="KW-0408">Iron</keyword>
<dbReference type="PANTHER" id="PTHR32552">
    <property type="entry name" value="FERRICHROME IRON RECEPTOR-RELATED"/>
    <property type="match status" value="1"/>
</dbReference>
<keyword evidence="10 11" id="KW-0998">Cell outer membrane</keyword>
<evidence type="ECO:0000256" key="10">
    <source>
        <dbReference type="ARBA" id="ARBA00023237"/>
    </source>
</evidence>
<evidence type="ECO:0000256" key="9">
    <source>
        <dbReference type="ARBA" id="ARBA00023136"/>
    </source>
</evidence>
<keyword evidence="3 11" id="KW-1134">Transmembrane beta strand</keyword>
<dbReference type="CDD" id="cd01347">
    <property type="entry name" value="ligand_gated_channel"/>
    <property type="match status" value="1"/>
</dbReference>
<comment type="caution">
    <text evidence="16">The sequence shown here is derived from an EMBL/GenBank/DDBJ whole genome shotgun (WGS) entry which is preliminary data.</text>
</comment>
<keyword evidence="17" id="KW-1185">Reference proteome</keyword>
<evidence type="ECO:0000256" key="12">
    <source>
        <dbReference type="RuleBase" id="RU003357"/>
    </source>
</evidence>
<feature type="chain" id="PRO_5031130971" evidence="13">
    <location>
        <begin position="26"/>
        <end position="757"/>
    </location>
</feature>
<evidence type="ECO:0000256" key="4">
    <source>
        <dbReference type="ARBA" id="ARBA00022496"/>
    </source>
</evidence>
<name>A0A7W7NUX0_9SPHN</name>
<feature type="domain" description="TonB-dependent receptor plug" evidence="15">
    <location>
        <begin position="55"/>
        <end position="162"/>
    </location>
</feature>
<evidence type="ECO:0000256" key="7">
    <source>
        <dbReference type="ARBA" id="ARBA00023065"/>
    </source>
</evidence>
<keyword evidence="5 11" id="KW-0812">Transmembrane</keyword>
<dbReference type="InterPro" id="IPR039426">
    <property type="entry name" value="TonB-dep_rcpt-like"/>
</dbReference>